<evidence type="ECO:0000259" key="14">
    <source>
        <dbReference type="PROSITE" id="PS50222"/>
    </source>
</evidence>
<reference evidence="15 16" key="1">
    <citation type="submission" date="2024-02" db="EMBL/GenBank/DDBJ databases">
        <title>Chromosome-scale genome assembly of the rough periwinkle Littorina saxatilis.</title>
        <authorList>
            <person name="De Jode A."/>
            <person name="Faria R."/>
            <person name="Formenti G."/>
            <person name="Sims Y."/>
            <person name="Smith T.P."/>
            <person name="Tracey A."/>
            <person name="Wood J.M.D."/>
            <person name="Zagrodzka Z.B."/>
            <person name="Johannesson K."/>
            <person name="Butlin R.K."/>
            <person name="Leder E.H."/>
        </authorList>
    </citation>
    <scope>NUCLEOTIDE SEQUENCE [LARGE SCALE GENOMIC DNA]</scope>
    <source>
        <strain evidence="15">Snail1</strain>
        <tissue evidence="15">Muscle</tissue>
    </source>
</reference>
<evidence type="ECO:0000256" key="5">
    <source>
        <dbReference type="ARBA" id="ARBA00022723"/>
    </source>
</evidence>
<keyword evidence="5" id="KW-0479">Metal-binding</keyword>
<dbReference type="Gene3D" id="1.10.238.10">
    <property type="entry name" value="EF-hand"/>
    <property type="match status" value="2"/>
</dbReference>
<evidence type="ECO:0000256" key="9">
    <source>
        <dbReference type="ARBA" id="ARBA00022989"/>
    </source>
</evidence>
<comment type="similarity">
    <text evidence="2 13">Belongs to the mitochondrial carrier (TC 2.A.29) family.</text>
</comment>
<dbReference type="FunFam" id="1.50.40.10:FF:000003">
    <property type="entry name" value="Putative calcium-binding mitochondrial carrier protein scamc-2"/>
    <property type="match status" value="1"/>
</dbReference>
<dbReference type="AlphaFoldDB" id="A0AAN9G543"/>
<feature type="repeat" description="Solcar" evidence="12">
    <location>
        <begin position="368"/>
        <end position="453"/>
    </location>
</feature>
<evidence type="ECO:0000256" key="8">
    <source>
        <dbReference type="ARBA" id="ARBA00022837"/>
    </source>
</evidence>
<dbReference type="InterPro" id="IPR018108">
    <property type="entry name" value="MCP_transmembrane"/>
</dbReference>
<dbReference type="PROSITE" id="PS00018">
    <property type="entry name" value="EF_HAND_1"/>
    <property type="match status" value="2"/>
</dbReference>
<evidence type="ECO:0000256" key="2">
    <source>
        <dbReference type="ARBA" id="ARBA00006375"/>
    </source>
</evidence>
<evidence type="ECO:0000256" key="11">
    <source>
        <dbReference type="ARBA" id="ARBA00023136"/>
    </source>
</evidence>
<organism evidence="15 16">
    <name type="scientific">Littorina saxatilis</name>
    <dbReference type="NCBI Taxonomy" id="31220"/>
    <lineage>
        <taxon>Eukaryota</taxon>
        <taxon>Metazoa</taxon>
        <taxon>Spiralia</taxon>
        <taxon>Lophotrochozoa</taxon>
        <taxon>Mollusca</taxon>
        <taxon>Gastropoda</taxon>
        <taxon>Caenogastropoda</taxon>
        <taxon>Littorinimorpha</taxon>
        <taxon>Littorinoidea</taxon>
        <taxon>Littorinidae</taxon>
        <taxon>Littorina</taxon>
    </lineage>
</organism>
<dbReference type="PROSITE" id="PS50222">
    <property type="entry name" value="EF_HAND_2"/>
    <property type="match status" value="3"/>
</dbReference>
<evidence type="ECO:0000256" key="12">
    <source>
        <dbReference type="PROSITE-ProRule" id="PRU00282"/>
    </source>
</evidence>
<evidence type="ECO:0000256" key="1">
    <source>
        <dbReference type="ARBA" id="ARBA00004448"/>
    </source>
</evidence>
<dbReference type="Proteomes" id="UP001374579">
    <property type="component" value="Unassembled WGS sequence"/>
</dbReference>
<keyword evidence="6" id="KW-0677">Repeat</keyword>
<dbReference type="PRINTS" id="PR00926">
    <property type="entry name" value="MITOCARRIER"/>
</dbReference>
<comment type="subcellular location">
    <subcellularLocation>
        <location evidence="1">Mitochondrion inner membrane</location>
        <topology evidence="1">Multi-pass membrane protein</topology>
    </subcellularLocation>
</comment>
<evidence type="ECO:0000256" key="13">
    <source>
        <dbReference type="RuleBase" id="RU000488"/>
    </source>
</evidence>
<dbReference type="GO" id="GO:0005509">
    <property type="term" value="F:calcium ion binding"/>
    <property type="evidence" value="ECO:0007669"/>
    <property type="project" value="InterPro"/>
</dbReference>
<keyword evidence="9" id="KW-1133">Transmembrane helix</keyword>
<evidence type="ECO:0000256" key="3">
    <source>
        <dbReference type="ARBA" id="ARBA00022448"/>
    </source>
</evidence>
<dbReference type="InterPro" id="IPR002067">
    <property type="entry name" value="MCP"/>
</dbReference>
<sequence>MSSGNSDDQHPPLSVEEQQKLQQLFEQLDVNKDGSIDIDDLTRAMESMQVPHVPGHAQRLFKKYDKDEDEHINFTEFVKYVQDHERELRLQFKNIDTNDDGSIDAGEIVESFKKLGVSIDPAEAKRLLKRMDKDGTLKIDWNEWRNYLILSPSANLQDILHYWRHSSVGPPPCPASSPSSSFFPVHICQFCLAKVRRVLHVVRLESICVTHAFPVQRVPWPMHVDWEWDHSPHPLAFEAVQSYQPEPSHLHDIIDIGENSLVPDDFTEKELLTGMWWRHLVAGGGAGAVSRTCTAPLDRLKVLLQVHGSSKNNLTITSGFKQMLEEGGVKSLWRGNGMNVIKIAPESAIKFMAYEQVKTWVKGDQKEITVVQRLFSGSAAGAISQTTIYPMEVMKTRLALRKTGEYSSMFDCARKIAKKEGLRSFYRGYIPNLLGIIPYAGIDLCVYETLKKLYMSKHKNQDPGIFVLLGCGTVSSTCGQLSSYPLALVRTRLQAKGGSKDTMVGLFTKILREDGPFGLYRGIAPNFLKVAPAVSISYVVYEQIRKSLGVTMS</sequence>
<dbReference type="SUPFAM" id="SSF47473">
    <property type="entry name" value="EF-hand"/>
    <property type="match status" value="1"/>
</dbReference>
<name>A0AAN9G543_9CAEN</name>
<dbReference type="InterPro" id="IPR011992">
    <property type="entry name" value="EF-hand-dom_pair"/>
</dbReference>
<accession>A0AAN9G543</accession>
<dbReference type="Gene3D" id="1.50.40.10">
    <property type="entry name" value="Mitochondrial carrier domain"/>
    <property type="match status" value="1"/>
</dbReference>
<dbReference type="Pfam" id="PF13499">
    <property type="entry name" value="EF-hand_7"/>
    <property type="match status" value="2"/>
</dbReference>
<evidence type="ECO:0000313" key="15">
    <source>
        <dbReference type="EMBL" id="KAK7095207.1"/>
    </source>
</evidence>
<evidence type="ECO:0000256" key="7">
    <source>
        <dbReference type="ARBA" id="ARBA00022792"/>
    </source>
</evidence>
<dbReference type="InterPro" id="IPR002048">
    <property type="entry name" value="EF_hand_dom"/>
</dbReference>
<dbReference type="SMART" id="SM00054">
    <property type="entry name" value="EFh"/>
    <property type="match status" value="4"/>
</dbReference>
<feature type="domain" description="EF-hand" evidence="14">
    <location>
        <begin position="16"/>
        <end position="51"/>
    </location>
</feature>
<dbReference type="SUPFAM" id="SSF103506">
    <property type="entry name" value="Mitochondrial carrier"/>
    <property type="match status" value="1"/>
</dbReference>
<dbReference type="EMBL" id="JBAMIC010000018">
    <property type="protein sequence ID" value="KAK7095207.1"/>
    <property type="molecule type" value="Genomic_DNA"/>
</dbReference>
<dbReference type="Pfam" id="PF00153">
    <property type="entry name" value="Mito_carr"/>
    <property type="match status" value="3"/>
</dbReference>
<protein>
    <recommendedName>
        <fullName evidence="14">EF-hand domain-containing protein</fullName>
    </recommendedName>
</protein>
<feature type="domain" description="EF-hand" evidence="14">
    <location>
        <begin position="83"/>
        <end position="118"/>
    </location>
</feature>
<keyword evidence="3 13" id="KW-0813">Transport</keyword>
<evidence type="ECO:0000313" key="16">
    <source>
        <dbReference type="Proteomes" id="UP001374579"/>
    </source>
</evidence>
<feature type="repeat" description="Solcar" evidence="12">
    <location>
        <begin position="463"/>
        <end position="547"/>
    </location>
</feature>
<dbReference type="InterPro" id="IPR023395">
    <property type="entry name" value="MCP_dom_sf"/>
</dbReference>
<keyword evidence="4 12" id="KW-0812">Transmembrane</keyword>
<keyword evidence="10" id="KW-0496">Mitochondrion</keyword>
<comment type="caution">
    <text evidence="15">The sequence shown here is derived from an EMBL/GenBank/DDBJ whole genome shotgun (WGS) entry which is preliminary data.</text>
</comment>
<dbReference type="InterPro" id="IPR018247">
    <property type="entry name" value="EF_Hand_1_Ca_BS"/>
</dbReference>
<evidence type="ECO:0000256" key="4">
    <source>
        <dbReference type="ARBA" id="ARBA00022692"/>
    </source>
</evidence>
<dbReference type="PROSITE" id="PS50920">
    <property type="entry name" value="SOLCAR"/>
    <property type="match status" value="3"/>
</dbReference>
<dbReference type="GO" id="GO:0005743">
    <property type="term" value="C:mitochondrial inner membrane"/>
    <property type="evidence" value="ECO:0007669"/>
    <property type="project" value="UniProtKB-SubCell"/>
</dbReference>
<keyword evidence="8" id="KW-0106">Calcium</keyword>
<keyword evidence="16" id="KW-1185">Reference proteome</keyword>
<evidence type="ECO:0000256" key="6">
    <source>
        <dbReference type="ARBA" id="ARBA00022737"/>
    </source>
</evidence>
<keyword evidence="7" id="KW-0999">Mitochondrion inner membrane</keyword>
<dbReference type="PANTHER" id="PTHR24089">
    <property type="entry name" value="SOLUTE CARRIER FAMILY 25"/>
    <property type="match status" value="1"/>
</dbReference>
<evidence type="ECO:0000256" key="10">
    <source>
        <dbReference type="ARBA" id="ARBA00023128"/>
    </source>
</evidence>
<feature type="domain" description="EF-hand" evidence="14">
    <location>
        <begin position="119"/>
        <end position="154"/>
    </location>
</feature>
<gene>
    <name evidence="15" type="ORF">V1264_006650</name>
</gene>
<feature type="repeat" description="Solcar" evidence="12">
    <location>
        <begin position="274"/>
        <end position="360"/>
    </location>
</feature>
<dbReference type="GO" id="GO:0055085">
    <property type="term" value="P:transmembrane transport"/>
    <property type="evidence" value="ECO:0007669"/>
    <property type="project" value="InterPro"/>
</dbReference>
<keyword evidence="11 12" id="KW-0472">Membrane</keyword>
<proteinExistence type="inferred from homology"/>
<dbReference type="FunFam" id="1.10.238.10:FF:000028">
    <property type="entry name" value="Putative calcium-binding mitochondrial carrier protein scamc-2"/>
    <property type="match status" value="1"/>
</dbReference>